<gene>
    <name evidence="3" type="ORF">NQV15_02130</name>
</gene>
<dbReference type="SUPFAM" id="SSF55961">
    <property type="entry name" value="Bet v1-like"/>
    <property type="match status" value="1"/>
</dbReference>
<dbReference type="Proteomes" id="UP001316184">
    <property type="component" value="Chromosome"/>
</dbReference>
<dbReference type="InterPro" id="IPR013538">
    <property type="entry name" value="ASHA1/2-like_C"/>
</dbReference>
<dbReference type="Gene3D" id="3.30.530.20">
    <property type="match status" value="1"/>
</dbReference>
<sequence length="146" mass="16263">MSVNSRILRTTPERVWDVLADGWLYPLWVVGASRVRDVDDSFPAKGSQIYHSVGVWPALIDDSTEVLDVDPYQHIRLRARGWPIGEAEVVIELGPSGAFTEVVIREDAVAGPGTLIPEPLKGLSLKWRNTETLRRLAYIAENRTAS</sequence>
<evidence type="ECO:0000256" key="1">
    <source>
        <dbReference type="ARBA" id="ARBA00006817"/>
    </source>
</evidence>
<comment type="similarity">
    <text evidence="1">Belongs to the AHA1 family.</text>
</comment>
<keyword evidence="4" id="KW-1185">Reference proteome</keyword>
<organism evidence="3 4">
    <name type="scientific">Aeromicrobium wangtongii</name>
    <dbReference type="NCBI Taxonomy" id="2969247"/>
    <lineage>
        <taxon>Bacteria</taxon>
        <taxon>Bacillati</taxon>
        <taxon>Actinomycetota</taxon>
        <taxon>Actinomycetes</taxon>
        <taxon>Propionibacteriales</taxon>
        <taxon>Nocardioidaceae</taxon>
        <taxon>Aeromicrobium</taxon>
    </lineage>
</organism>
<dbReference type="Pfam" id="PF08327">
    <property type="entry name" value="AHSA1"/>
    <property type="match status" value="1"/>
</dbReference>
<proteinExistence type="inferred from homology"/>
<protein>
    <submittedName>
        <fullName evidence="3">SRPBCC family protein</fullName>
    </submittedName>
</protein>
<dbReference type="EMBL" id="CP102173">
    <property type="protein sequence ID" value="UUP14132.1"/>
    <property type="molecule type" value="Genomic_DNA"/>
</dbReference>
<evidence type="ECO:0000313" key="3">
    <source>
        <dbReference type="EMBL" id="UUP14132.1"/>
    </source>
</evidence>
<reference evidence="3 4" key="1">
    <citation type="submission" date="2022-08" db="EMBL/GenBank/DDBJ databases">
        <title>novel species in genus Aeromicrobium.</title>
        <authorList>
            <person name="Ye L."/>
        </authorList>
    </citation>
    <scope>NUCLEOTIDE SEQUENCE [LARGE SCALE GENOMIC DNA]</scope>
    <source>
        <strain evidence="4">zg-Y1379</strain>
    </source>
</reference>
<dbReference type="InterPro" id="IPR023393">
    <property type="entry name" value="START-like_dom_sf"/>
</dbReference>
<evidence type="ECO:0000259" key="2">
    <source>
        <dbReference type="Pfam" id="PF08327"/>
    </source>
</evidence>
<dbReference type="CDD" id="cd07812">
    <property type="entry name" value="SRPBCC"/>
    <property type="match status" value="1"/>
</dbReference>
<accession>A0ABY5M9L1</accession>
<evidence type="ECO:0000313" key="4">
    <source>
        <dbReference type="Proteomes" id="UP001316184"/>
    </source>
</evidence>
<dbReference type="RefSeq" id="WP_232403416.1">
    <property type="nucleotide sequence ID" value="NZ_CP102173.1"/>
</dbReference>
<name>A0ABY5M9L1_9ACTN</name>
<feature type="domain" description="Activator of Hsp90 ATPase homologue 1/2-like C-terminal" evidence="2">
    <location>
        <begin position="10"/>
        <end position="109"/>
    </location>
</feature>